<comment type="caution">
    <text evidence="1">The sequence shown here is derived from an EMBL/GenBank/DDBJ whole genome shotgun (WGS) entry which is preliminary data.</text>
</comment>
<dbReference type="PANTHER" id="PTHR31354:SF7">
    <property type="entry name" value="OS09G0392000 PROTEIN"/>
    <property type="match status" value="1"/>
</dbReference>
<proteinExistence type="predicted"/>
<dbReference type="AlphaFoldDB" id="A0ABD3EIA3"/>
<organism evidence="1 2">
    <name type="scientific">Castilleja foliolosa</name>
    <dbReference type="NCBI Taxonomy" id="1961234"/>
    <lineage>
        <taxon>Eukaryota</taxon>
        <taxon>Viridiplantae</taxon>
        <taxon>Streptophyta</taxon>
        <taxon>Embryophyta</taxon>
        <taxon>Tracheophyta</taxon>
        <taxon>Spermatophyta</taxon>
        <taxon>Magnoliopsida</taxon>
        <taxon>eudicotyledons</taxon>
        <taxon>Gunneridae</taxon>
        <taxon>Pentapetalae</taxon>
        <taxon>asterids</taxon>
        <taxon>lamiids</taxon>
        <taxon>Lamiales</taxon>
        <taxon>Orobanchaceae</taxon>
        <taxon>Pedicularideae</taxon>
        <taxon>Castillejinae</taxon>
        <taxon>Castilleja</taxon>
    </lineage>
</organism>
<protein>
    <submittedName>
        <fullName evidence="1">Uncharacterized protein</fullName>
    </submittedName>
</protein>
<reference evidence="2" key="1">
    <citation type="journal article" date="2024" name="IScience">
        <title>Strigolactones Initiate the Formation of Haustorium-like Structures in Castilleja.</title>
        <authorList>
            <person name="Buerger M."/>
            <person name="Peterson D."/>
            <person name="Chory J."/>
        </authorList>
    </citation>
    <scope>NUCLEOTIDE SEQUENCE [LARGE SCALE GENOMIC DNA]</scope>
</reference>
<dbReference type="EMBL" id="JAVIJP010000005">
    <property type="protein sequence ID" value="KAL3654135.1"/>
    <property type="molecule type" value="Genomic_DNA"/>
</dbReference>
<accession>A0ABD3EIA3</accession>
<evidence type="ECO:0000313" key="1">
    <source>
        <dbReference type="EMBL" id="KAL3654135.1"/>
    </source>
</evidence>
<sequence>MSMWTRMQPAYAANMWNEALNMRLGTETNGCTVMIRDAYMLQIFENNMTRLPNWCNNGDDKLPFCQILGEYKMELPYYNTLEPYTNMNENCPSLPPTYERPVRC</sequence>
<evidence type="ECO:0000313" key="2">
    <source>
        <dbReference type="Proteomes" id="UP001632038"/>
    </source>
</evidence>
<keyword evidence="2" id="KW-1185">Reference proteome</keyword>
<dbReference type="PANTHER" id="PTHR31354">
    <property type="entry name" value="OS01G0793500 PROTEIN"/>
    <property type="match status" value="1"/>
</dbReference>
<dbReference type="Proteomes" id="UP001632038">
    <property type="component" value="Unassembled WGS sequence"/>
</dbReference>
<gene>
    <name evidence="1" type="ORF">CASFOL_003816</name>
</gene>
<name>A0ABD3EIA3_9LAMI</name>